<accession>A0A6N9SXG6</accession>
<dbReference type="InterPro" id="IPR038296">
    <property type="entry name" value="ParD_sf"/>
</dbReference>
<dbReference type="AlphaFoldDB" id="A0A6N9SXG6"/>
<dbReference type="Gene3D" id="6.10.10.120">
    <property type="entry name" value="Antitoxin ParD1-like"/>
    <property type="match status" value="1"/>
</dbReference>
<reference evidence="1 2" key="1">
    <citation type="submission" date="2020-01" db="EMBL/GenBank/DDBJ databases">
        <title>Jiella pacifica sp. nov.</title>
        <authorList>
            <person name="Xue Z."/>
            <person name="Zhu S."/>
            <person name="Chen J."/>
            <person name="Yang J."/>
        </authorList>
    </citation>
    <scope>NUCLEOTIDE SEQUENCE [LARGE SCALE GENOMIC DNA]</scope>
    <source>
        <strain evidence="1 2">40Bstr34</strain>
    </source>
</reference>
<dbReference type="InterPro" id="IPR022789">
    <property type="entry name" value="ParD"/>
</dbReference>
<evidence type="ECO:0000313" key="2">
    <source>
        <dbReference type="Proteomes" id="UP000469011"/>
    </source>
</evidence>
<dbReference type="Proteomes" id="UP000469011">
    <property type="component" value="Unassembled WGS sequence"/>
</dbReference>
<sequence length="91" mass="9687">MAMNSVKSFDLGEHFGAFVEDQVERGNFDDADSVVRAGLALLERASIGEDSRIRAAIAEGEASGGFGELDWNALYAEIEAEEADTSSSRTG</sequence>
<protein>
    <submittedName>
        <fullName evidence="1">Type II toxin-antitoxin system ParD family antitoxin</fullName>
    </submittedName>
</protein>
<name>A0A6N9SXG6_9HYPH</name>
<gene>
    <name evidence="1" type="ORF">GTK09_05050</name>
</gene>
<keyword evidence="2" id="KW-1185">Reference proteome</keyword>
<dbReference type="EMBL" id="JAAAMG010000003">
    <property type="protein sequence ID" value="NDW03790.1"/>
    <property type="molecule type" value="Genomic_DNA"/>
</dbReference>
<comment type="caution">
    <text evidence="1">The sequence shown here is derived from an EMBL/GenBank/DDBJ whole genome shotgun (WGS) entry which is preliminary data.</text>
</comment>
<organism evidence="1 2">
    <name type="scientific">Jiella pacifica</name>
    <dbReference type="NCBI Taxonomy" id="2696469"/>
    <lineage>
        <taxon>Bacteria</taxon>
        <taxon>Pseudomonadati</taxon>
        <taxon>Pseudomonadota</taxon>
        <taxon>Alphaproteobacteria</taxon>
        <taxon>Hyphomicrobiales</taxon>
        <taxon>Aurantimonadaceae</taxon>
        <taxon>Jiella</taxon>
    </lineage>
</organism>
<evidence type="ECO:0000313" key="1">
    <source>
        <dbReference type="EMBL" id="NDW03790.1"/>
    </source>
</evidence>
<dbReference type="Pfam" id="PF03693">
    <property type="entry name" value="ParD_antitoxin"/>
    <property type="match status" value="1"/>
</dbReference>
<proteinExistence type="predicted"/>
<dbReference type="RefSeq" id="WP_163461586.1">
    <property type="nucleotide sequence ID" value="NZ_JAAAMG010000003.1"/>
</dbReference>
<dbReference type="NCBIfam" id="TIGR02606">
    <property type="entry name" value="antidote_CC2985"/>
    <property type="match status" value="1"/>
</dbReference>